<reference evidence="5 6" key="1">
    <citation type="submission" date="2017-06" db="EMBL/GenBank/DDBJ databases">
        <title>the draft geome sequence of Illustriluteabacillus marina B3227.</title>
        <authorList>
            <person name="He R.-H."/>
            <person name="Du Z.-J."/>
        </authorList>
    </citation>
    <scope>NUCLEOTIDE SEQUENCE [LARGE SCALE GENOMIC DNA]</scope>
    <source>
        <strain evidence="5 6">B3227</strain>
    </source>
</reference>
<proteinExistence type="predicted"/>
<feature type="chain" id="PRO_5014158525" description="Intracellular proteinase inhibitor BsuPI domain-containing protein" evidence="2">
    <location>
        <begin position="23"/>
        <end position="315"/>
    </location>
</feature>
<gene>
    <name evidence="5" type="ORF">CEY16_00765</name>
</gene>
<dbReference type="EMBL" id="PJNH01000001">
    <property type="protein sequence ID" value="PKR78323.1"/>
    <property type="molecule type" value="Genomic_DNA"/>
</dbReference>
<comment type="caution">
    <text evidence="5">The sequence shown here is derived from an EMBL/GenBank/DDBJ whole genome shotgun (WGS) entry which is preliminary data.</text>
</comment>
<dbReference type="InterPro" id="IPR038144">
    <property type="entry name" value="IPI"/>
</dbReference>
<dbReference type="Gene3D" id="2.60.40.2360">
    <property type="entry name" value="Intracellular proteinase inhibitor BsuPI"/>
    <property type="match status" value="1"/>
</dbReference>
<evidence type="ECO:0000256" key="1">
    <source>
        <dbReference type="SAM" id="MobiDB-lite"/>
    </source>
</evidence>
<evidence type="ECO:0000259" key="3">
    <source>
        <dbReference type="Pfam" id="PF10648"/>
    </source>
</evidence>
<dbReference type="InterPro" id="IPR018911">
    <property type="entry name" value="Gmad2_Ig-like_dom"/>
</dbReference>
<feature type="region of interest" description="Disordered" evidence="1">
    <location>
        <begin position="20"/>
        <end position="55"/>
    </location>
</feature>
<dbReference type="AlphaFoldDB" id="A0A2I0QVE9"/>
<feature type="region of interest" description="Disordered" evidence="1">
    <location>
        <begin position="187"/>
        <end position="219"/>
    </location>
</feature>
<evidence type="ECO:0000259" key="4">
    <source>
        <dbReference type="Pfam" id="PF12690"/>
    </source>
</evidence>
<sequence>MKKILFILFTLLLVAACGTSESEEVSEGNEGTGDVVEDEKDKEQEQKEEDGADMEEWVNQLDFKASVDAEKEKATFSMNLANNEEEDLEMTFSSGQQFEIVVIDPETNEEIYRFSDGRMFTEALETKTIEADGELTWESDWDYTSDGERVEAKTYDVQVEILPMSINQKNIEEGIFKAELELQIPEMKEGSSAGTSSLAGSEGNEGEETDEHPSSDMFRNINVQGETGNYTVTGEARVFEGVFHYTVEDGHYVLVEEQMVQTDGAPDWGPFELDVEISEENLPEFGVLTMIMYWYDAKDGEPSDHLFITLEDFNP</sequence>
<name>A0A2I0QVE9_9BACI</name>
<organism evidence="5 6">
    <name type="scientific">Halalkalibacillus sediminis</name>
    <dbReference type="NCBI Taxonomy" id="2018042"/>
    <lineage>
        <taxon>Bacteria</taxon>
        <taxon>Bacillati</taxon>
        <taxon>Bacillota</taxon>
        <taxon>Bacilli</taxon>
        <taxon>Bacillales</taxon>
        <taxon>Bacillaceae</taxon>
        <taxon>Halalkalibacillus</taxon>
    </lineage>
</organism>
<feature type="compositionally biased region" description="Low complexity" evidence="1">
    <location>
        <begin position="190"/>
        <end position="202"/>
    </location>
</feature>
<dbReference type="OrthoDB" id="1357684at2"/>
<dbReference type="Proteomes" id="UP000243524">
    <property type="component" value="Unassembled WGS sequence"/>
</dbReference>
<accession>A0A2I0QVE9</accession>
<dbReference type="InterPro" id="IPR020481">
    <property type="entry name" value="Intracell_prot_inh_BsuPI"/>
</dbReference>
<evidence type="ECO:0000256" key="2">
    <source>
        <dbReference type="SAM" id="SignalP"/>
    </source>
</evidence>
<feature type="compositionally biased region" description="Acidic residues" evidence="1">
    <location>
        <begin position="46"/>
        <end position="55"/>
    </location>
</feature>
<feature type="signal peptide" evidence="2">
    <location>
        <begin position="1"/>
        <end position="22"/>
    </location>
</feature>
<evidence type="ECO:0000313" key="5">
    <source>
        <dbReference type="EMBL" id="PKR78323.1"/>
    </source>
</evidence>
<feature type="domain" description="Bacterial spore germination immunoglobulin-like" evidence="3">
    <location>
        <begin position="228"/>
        <end position="301"/>
    </location>
</feature>
<dbReference type="RefSeq" id="WP_101330067.1">
    <property type="nucleotide sequence ID" value="NZ_PJNH01000001.1"/>
</dbReference>
<protein>
    <recommendedName>
        <fullName evidence="7">Intracellular proteinase inhibitor BsuPI domain-containing protein</fullName>
    </recommendedName>
</protein>
<feature type="domain" description="Intracellular proteinase inhibitor BsuPI" evidence="4">
    <location>
        <begin position="62"/>
        <end position="162"/>
    </location>
</feature>
<dbReference type="PROSITE" id="PS51257">
    <property type="entry name" value="PROKAR_LIPOPROTEIN"/>
    <property type="match status" value="1"/>
</dbReference>
<dbReference type="Pfam" id="PF10648">
    <property type="entry name" value="Gmad2"/>
    <property type="match status" value="1"/>
</dbReference>
<evidence type="ECO:0008006" key="7">
    <source>
        <dbReference type="Google" id="ProtNLM"/>
    </source>
</evidence>
<dbReference type="Pfam" id="PF12690">
    <property type="entry name" value="BsuPI"/>
    <property type="match status" value="1"/>
</dbReference>
<keyword evidence="2" id="KW-0732">Signal</keyword>
<keyword evidence="6" id="KW-1185">Reference proteome</keyword>
<evidence type="ECO:0000313" key="6">
    <source>
        <dbReference type="Proteomes" id="UP000243524"/>
    </source>
</evidence>